<feature type="transmembrane region" description="Helical" evidence="7">
    <location>
        <begin position="9"/>
        <end position="28"/>
    </location>
</feature>
<dbReference type="Proteomes" id="UP000093309">
    <property type="component" value="Unassembled WGS sequence"/>
</dbReference>
<evidence type="ECO:0000256" key="2">
    <source>
        <dbReference type="ARBA" id="ARBA00022448"/>
    </source>
</evidence>
<keyword evidence="10" id="KW-1185">Reference proteome</keyword>
<evidence type="ECO:0000259" key="8">
    <source>
        <dbReference type="PROSITE" id="PS50928"/>
    </source>
</evidence>
<sequence>MSYKLQRKIIISAFLFVPLLFMAAFLFYPTVRMVFYSFTDWDGVLPTYHMVGFANFKRVFTEPLVWLSLKNNAVYALFGIAQNVVALFFAVMLTSRMRGKNVYKTIAFLPYILNITAVAYMFNFLFDYRNGPINDFMRYLAWSPIKFFSDEHLVIFSLASISMWKWLGYTMILYIAALQSMDSDMIEAAKIDGATNWQIFMKITLPNIRRIVELNMFLAISGALQAFTEPLIMTHGGPNQASYTFLYYIIQTYTTFNEYGFAAAMTCTLILIIFVITFLQRKILLRGNRTA</sequence>
<dbReference type="Pfam" id="PF00528">
    <property type="entry name" value="BPD_transp_1"/>
    <property type="match status" value="1"/>
</dbReference>
<dbReference type="Gene3D" id="1.10.3720.10">
    <property type="entry name" value="MetI-like"/>
    <property type="match status" value="1"/>
</dbReference>
<evidence type="ECO:0000256" key="7">
    <source>
        <dbReference type="RuleBase" id="RU363032"/>
    </source>
</evidence>
<dbReference type="PROSITE" id="PS50928">
    <property type="entry name" value="ABC_TM1"/>
    <property type="match status" value="1"/>
</dbReference>
<evidence type="ECO:0000256" key="6">
    <source>
        <dbReference type="ARBA" id="ARBA00023136"/>
    </source>
</evidence>
<evidence type="ECO:0000256" key="4">
    <source>
        <dbReference type="ARBA" id="ARBA00022692"/>
    </source>
</evidence>
<feature type="transmembrane region" description="Helical" evidence="7">
    <location>
        <begin position="153"/>
        <end position="176"/>
    </location>
</feature>
<organism evidence="9 10">
    <name type="scientific">Paenibacillus pectinilyticus</name>
    <dbReference type="NCBI Taxonomy" id="512399"/>
    <lineage>
        <taxon>Bacteria</taxon>
        <taxon>Bacillati</taxon>
        <taxon>Bacillota</taxon>
        <taxon>Bacilli</taxon>
        <taxon>Bacillales</taxon>
        <taxon>Paenibacillaceae</taxon>
        <taxon>Paenibacillus</taxon>
    </lineage>
</organism>
<reference evidence="10" key="1">
    <citation type="submission" date="2016-05" db="EMBL/GenBank/DDBJ databases">
        <title>Paenibacillus oryzae. sp. nov., isolated from the rice root.</title>
        <authorList>
            <person name="Zhang J."/>
            <person name="Zhang X."/>
        </authorList>
    </citation>
    <scope>NUCLEOTIDE SEQUENCE [LARGE SCALE GENOMIC DNA]</scope>
    <source>
        <strain evidence="10">KCTC13222</strain>
    </source>
</reference>
<evidence type="ECO:0000313" key="10">
    <source>
        <dbReference type="Proteomes" id="UP000093309"/>
    </source>
</evidence>
<dbReference type="CDD" id="cd06261">
    <property type="entry name" value="TM_PBP2"/>
    <property type="match status" value="1"/>
</dbReference>
<feature type="domain" description="ABC transmembrane type-1" evidence="8">
    <location>
        <begin position="69"/>
        <end position="280"/>
    </location>
</feature>
<keyword evidence="5 7" id="KW-1133">Transmembrane helix</keyword>
<dbReference type="InterPro" id="IPR035906">
    <property type="entry name" value="MetI-like_sf"/>
</dbReference>
<comment type="subcellular location">
    <subcellularLocation>
        <location evidence="1 7">Cell membrane</location>
        <topology evidence="1 7">Multi-pass membrane protein</topology>
    </subcellularLocation>
</comment>
<dbReference type="GO" id="GO:0005886">
    <property type="term" value="C:plasma membrane"/>
    <property type="evidence" value="ECO:0007669"/>
    <property type="project" value="UniProtKB-SubCell"/>
</dbReference>
<accession>A0A1C0ZUP4</accession>
<feature type="transmembrane region" description="Helical" evidence="7">
    <location>
        <begin position="106"/>
        <end position="126"/>
    </location>
</feature>
<comment type="similarity">
    <text evidence="7">Belongs to the binding-protein-dependent transport system permease family.</text>
</comment>
<keyword evidence="3" id="KW-1003">Cell membrane</keyword>
<keyword evidence="6 7" id="KW-0472">Membrane</keyword>
<evidence type="ECO:0000256" key="3">
    <source>
        <dbReference type="ARBA" id="ARBA00022475"/>
    </source>
</evidence>
<dbReference type="RefSeq" id="WP_065855549.1">
    <property type="nucleotide sequence ID" value="NZ_LYPC01000027.1"/>
</dbReference>
<protein>
    <submittedName>
        <fullName evidence="9">ABC transporter permease</fullName>
    </submittedName>
</protein>
<gene>
    <name evidence="9" type="ORF">A8709_28575</name>
</gene>
<dbReference type="InterPro" id="IPR051393">
    <property type="entry name" value="ABC_transporter_permease"/>
</dbReference>
<dbReference type="InterPro" id="IPR000515">
    <property type="entry name" value="MetI-like"/>
</dbReference>
<evidence type="ECO:0000256" key="1">
    <source>
        <dbReference type="ARBA" id="ARBA00004651"/>
    </source>
</evidence>
<dbReference type="GO" id="GO:0055085">
    <property type="term" value="P:transmembrane transport"/>
    <property type="evidence" value="ECO:0007669"/>
    <property type="project" value="InterPro"/>
</dbReference>
<dbReference type="AlphaFoldDB" id="A0A1C0ZUP4"/>
<feature type="transmembrane region" description="Helical" evidence="7">
    <location>
        <begin position="73"/>
        <end position="94"/>
    </location>
</feature>
<evidence type="ECO:0000313" key="9">
    <source>
        <dbReference type="EMBL" id="OCT11825.1"/>
    </source>
</evidence>
<evidence type="ECO:0000256" key="5">
    <source>
        <dbReference type="ARBA" id="ARBA00022989"/>
    </source>
</evidence>
<dbReference type="EMBL" id="LYPC01000027">
    <property type="protein sequence ID" value="OCT11825.1"/>
    <property type="molecule type" value="Genomic_DNA"/>
</dbReference>
<dbReference type="SUPFAM" id="SSF161098">
    <property type="entry name" value="MetI-like"/>
    <property type="match status" value="1"/>
</dbReference>
<feature type="transmembrane region" description="Helical" evidence="7">
    <location>
        <begin position="211"/>
        <end position="228"/>
    </location>
</feature>
<dbReference type="OrthoDB" id="145927at2"/>
<comment type="caution">
    <text evidence="9">The sequence shown here is derived from an EMBL/GenBank/DDBJ whole genome shotgun (WGS) entry which is preliminary data.</text>
</comment>
<dbReference type="STRING" id="512399.A8709_28575"/>
<proteinExistence type="inferred from homology"/>
<dbReference type="PANTHER" id="PTHR30193">
    <property type="entry name" value="ABC TRANSPORTER PERMEASE PROTEIN"/>
    <property type="match status" value="1"/>
</dbReference>
<keyword evidence="4 7" id="KW-0812">Transmembrane</keyword>
<name>A0A1C0ZUP4_9BACL</name>
<keyword evidence="2 7" id="KW-0813">Transport</keyword>
<dbReference type="PANTHER" id="PTHR30193:SF37">
    <property type="entry name" value="INNER MEMBRANE ABC TRANSPORTER PERMEASE PROTEIN YCJO"/>
    <property type="match status" value="1"/>
</dbReference>
<feature type="transmembrane region" description="Helical" evidence="7">
    <location>
        <begin position="259"/>
        <end position="279"/>
    </location>
</feature>